<keyword evidence="4" id="KW-1185">Reference proteome</keyword>
<evidence type="ECO:0000313" key="4">
    <source>
        <dbReference type="Proteomes" id="UP000670947"/>
    </source>
</evidence>
<keyword evidence="1" id="KW-0732">Signal</keyword>
<feature type="chain" id="PRO_5045284471" description="Spore germination protein N-terminal domain-containing protein" evidence="1">
    <location>
        <begin position="20"/>
        <end position="172"/>
    </location>
</feature>
<comment type="caution">
    <text evidence="3">The sequence shown here is derived from an EMBL/GenBank/DDBJ whole genome shotgun (WGS) entry which is preliminary data.</text>
</comment>
<evidence type="ECO:0000256" key="1">
    <source>
        <dbReference type="SAM" id="SignalP"/>
    </source>
</evidence>
<evidence type="ECO:0000259" key="2">
    <source>
        <dbReference type="Pfam" id="PF25198"/>
    </source>
</evidence>
<sequence length="172" mass="18959">MRRIAAALLLLAGMALVCAGCGFKNLDKRFFVMAMGVDWTGKPDNPYLVTLRLAIPAAKIGERLAESQVERVESPSIAEAVRSLKPHVDKELDFGQCRVFLFGDRLVKHSMEEPLNWMGRRRDIQLISYAAAAEPSAAKLLEADPTTERIAGNAFFLTFGKEGTVSPYTVTE</sequence>
<feature type="signal peptide" evidence="1">
    <location>
        <begin position="1"/>
        <end position="19"/>
    </location>
</feature>
<name>A0ABS3W3C5_9BACL</name>
<organism evidence="3 4">
    <name type="scientific">Paenibacillus artemisiicola</name>
    <dbReference type="NCBI Taxonomy" id="1172618"/>
    <lineage>
        <taxon>Bacteria</taxon>
        <taxon>Bacillati</taxon>
        <taxon>Bacillota</taxon>
        <taxon>Bacilli</taxon>
        <taxon>Bacillales</taxon>
        <taxon>Paenibacillaceae</taxon>
        <taxon>Paenibacillus</taxon>
    </lineage>
</organism>
<accession>A0ABS3W3C5</accession>
<protein>
    <recommendedName>
        <fullName evidence="2">Spore germination protein N-terminal domain-containing protein</fullName>
    </recommendedName>
</protein>
<dbReference type="EMBL" id="JAGGDJ010000001">
    <property type="protein sequence ID" value="MBO7742645.1"/>
    <property type="molecule type" value="Genomic_DNA"/>
</dbReference>
<evidence type="ECO:0000313" key="3">
    <source>
        <dbReference type="EMBL" id="MBO7742645.1"/>
    </source>
</evidence>
<dbReference type="Pfam" id="PF25198">
    <property type="entry name" value="Spore_GerAC_N"/>
    <property type="match status" value="1"/>
</dbReference>
<dbReference type="Proteomes" id="UP000670947">
    <property type="component" value="Unassembled WGS sequence"/>
</dbReference>
<proteinExistence type="predicted"/>
<dbReference type="InterPro" id="IPR057336">
    <property type="entry name" value="GerAC_N"/>
</dbReference>
<feature type="domain" description="Spore germination protein N-terminal" evidence="2">
    <location>
        <begin position="24"/>
        <end position="158"/>
    </location>
</feature>
<gene>
    <name evidence="3" type="ORF">I8J29_00460</name>
</gene>
<reference evidence="3 4" key="1">
    <citation type="submission" date="2021-03" db="EMBL/GenBank/DDBJ databases">
        <title>Paenibacillus artemisicola MWE-103 whole genome sequence.</title>
        <authorList>
            <person name="Ham Y.J."/>
        </authorList>
    </citation>
    <scope>NUCLEOTIDE SEQUENCE [LARGE SCALE GENOMIC DNA]</scope>
    <source>
        <strain evidence="3 4">MWE-103</strain>
    </source>
</reference>
<dbReference type="RefSeq" id="WP_208845626.1">
    <property type="nucleotide sequence ID" value="NZ_JAGGDJ010000001.1"/>
</dbReference>